<dbReference type="InterPro" id="IPR036909">
    <property type="entry name" value="Cyt_c-like_dom_sf"/>
</dbReference>
<dbReference type="EMBL" id="UINC01012464">
    <property type="protein sequence ID" value="SVA54422.1"/>
    <property type="molecule type" value="Genomic_DNA"/>
</dbReference>
<dbReference type="GO" id="GO:0020037">
    <property type="term" value="F:heme binding"/>
    <property type="evidence" value="ECO:0007669"/>
    <property type="project" value="InterPro"/>
</dbReference>
<dbReference type="Gene3D" id="1.10.760.10">
    <property type="entry name" value="Cytochrome c-like domain"/>
    <property type="match status" value="1"/>
</dbReference>
<dbReference type="AlphaFoldDB" id="A0A381WPU7"/>
<organism evidence="1">
    <name type="scientific">marine metagenome</name>
    <dbReference type="NCBI Taxonomy" id="408172"/>
    <lineage>
        <taxon>unclassified sequences</taxon>
        <taxon>metagenomes</taxon>
        <taxon>ecological metagenomes</taxon>
    </lineage>
</organism>
<evidence type="ECO:0000313" key="1">
    <source>
        <dbReference type="EMBL" id="SVA54422.1"/>
    </source>
</evidence>
<protein>
    <submittedName>
        <fullName evidence="1">Uncharacterized protein</fullName>
    </submittedName>
</protein>
<dbReference type="SUPFAM" id="SSF46626">
    <property type="entry name" value="Cytochrome c"/>
    <property type="match status" value="1"/>
</dbReference>
<sequence>HFYGTTFPKQGPQTWAPNLALSKERLHPDWVIDWMEDPQSIMPGTKMPAPFLPDEDLLNAPGAVSDWGEHVVKVGGDKEAMLEGLRDYVYSIKGKTDITKEIQAYFKKNGYEFESDEDDEDEDW</sequence>
<accession>A0A381WPU7</accession>
<gene>
    <name evidence="1" type="ORF">METZ01_LOCUS107276</name>
</gene>
<feature type="non-terminal residue" evidence="1">
    <location>
        <position position="1"/>
    </location>
</feature>
<dbReference type="GO" id="GO:0009055">
    <property type="term" value="F:electron transfer activity"/>
    <property type="evidence" value="ECO:0007669"/>
    <property type="project" value="InterPro"/>
</dbReference>
<proteinExistence type="predicted"/>
<name>A0A381WPU7_9ZZZZ</name>
<reference evidence="1" key="1">
    <citation type="submission" date="2018-05" db="EMBL/GenBank/DDBJ databases">
        <authorList>
            <person name="Lanie J.A."/>
            <person name="Ng W.-L."/>
            <person name="Kazmierczak K.M."/>
            <person name="Andrzejewski T.M."/>
            <person name="Davidsen T.M."/>
            <person name="Wayne K.J."/>
            <person name="Tettelin H."/>
            <person name="Glass J.I."/>
            <person name="Rusch D."/>
            <person name="Podicherti R."/>
            <person name="Tsui H.-C.T."/>
            <person name="Winkler M.E."/>
        </authorList>
    </citation>
    <scope>NUCLEOTIDE SEQUENCE</scope>
</reference>